<proteinExistence type="predicted"/>
<protein>
    <recommendedName>
        <fullName evidence="5">Pectate lyase superfamily protein domain-containing protein</fullName>
    </recommendedName>
</protein>
<dbReference type="InterPro" id="IPR012334">
    <property type="entry name" value="Pectin_lyas_fold"/>
</dbReference>
<evidence type="ECO:0000256" key="2">
    <source>
        <dbReference type="ARBA" id="ARBA00022844"/>
    </source>
</evidence>
<accession>A0A516KMR4</accession>
<reference evidence="3 4" key="1">
    <citation type="submission" date="2019-06" db="EMBL/GenBank/DDBJ databases">
        <authorList>
            <person name="Hertel R."/>
        </authorList>
    </citation>
    <scope>NUCLEOTIDE SEQUENCE [LARGE SCALE GENOMIC DNA]</scope>
</reference>
<dbReference type="SUPFAM" id="SSF51126">
    <property type="entry name" value="Pectin lyase-like"/>
    <property type="match status" value="1"/>
</dbReference>
<dbReference type="GO" id="GO:0019058">
    <property type="term" value="P:viral life cycle"/>
    <property type="evidence" value="ECO:0007669"/>
    <property type="project" value="UniProtKB-ARBA"/>
</dbReference>
<dbReference type="Proteomes" id="UP000317800">
    <property type="component" value="Segment"/>
</dbReference>
<dbReference type="InterPro" id="IPR011050">
    <property type="entry name" value="Pectin_lyase_fold/virulence"/>
</dbReference>
<organism evidence="3 4">
    <name type="scientific">Bacillus phage vB_BmeM-Goe8</name>
    <dbReference type="NCBI Taxonomy" id="2593638"/>
    <lineage>
        <taxon>Viruses</taxon>
        <taxon>Duplodnaviria</taxon>
        <taxon>Heunggongvirae</taxon>
        <taxon>Uroviricota</taxon>
        <taxon>Caudoviricetes</taxon>
        <taxon>Herelleviridae</taxon>
        <taxon>Bastillevirinae</taxon>
        <taxon>Goettingenvirus</taxon>
        <taxon>Goettingenvirus goe8</taxon>
    </lineage>
</organism>
<dbReference type="Gene3D" id="2.160.20.10">
    <property type="entry name" value="Single-stranded right-handed beta-helix, Pectin lyase-like"/>
    <property type="match status" value="1"/>
</dbReference>
<gene>
    <name evidence="3" type="ORF">Goe8_c01040</name>
</gene>
<keyword evidence="2" id="KW-0946">Virion</keyword>
<dbReference type="GO" id="GO:0044423">
    <property type="term" value="C:virion component"/>
    <property type="evidence" value="ECO:0007669"/>
    <property type="project" value="UniProtKB-KW"/>
</dbReference>
<name>A0A516KMR4_9CAUD</name>
<keyword evidence="4" id="KW-1185">Reference proteome</keyword>
<evidence type="ECO:0008006" key="5">
    <source>
        <dbReference type="Google" id="ProtNLM"/>
    </source>
</evidence>
<comment type="subcellular location">
    <subcellularLocation>
        <location evidence="1">Virion</location>
    </subcellularLocation>
</comment>
<evidence type="ECO:0000256" key="1">
    <source>
        <dbReference type="ARBA" id="ARBA00004328"/>
    </source>
</evidence>
<dbReference type="GO" id="GO:0051701">
    <property type="term" value="P:biological process involved in interaction with host"/>
    <property type="evidence" value="ECO:0007669"/>
    <property type="project" value="UniProtKB-ARBA"/>
</dbReference>
<evidence type="ECO:0000313" key="3">
    <source>
        <dbReference type="EMBL" id="QDP42877.1"/>
    </source>
</evidence>
<evidence type="ECO:0000313" key="4">
    <source>
        <dbReference type="Proteomes" id="UP000317800"/>
    </source>
</evidence>
<sequence length="533" mass="57796">MSNRPLDRDSMYFNLGDATAKIVEHLLSLEKDVTDLKGTNVGDLKAVIDKLTGQVDSQELNAKYPPVPLVGLTGSGDETATLDNILSFAKTNKYSKVFIPKGTYTVKYVKYRDGISIQGAGLEKTIIKALASTEKHFMQSVDSPTQQLIISDLSINGNLVNAGQNGLGLIAYPLSVSPYHGGVWYSVFRNLRIEKFKGAQIIITKGADELAPASLPNQFNIFENIQAYRAAEATSYCLYMENQIGQHTFRNCGFDCPTNGVATPGTNIYIDGGNTILFDMVTSQNSEKVYDIKNNLNTTIRNGWIENSKYAITTYKANNLNIEQVNFANACSDGSGGGYGVKSTDTTDSIVVKECNFRGNVETSIWGNGQSFEIKSLNNKGTLVVKGIIRQISAVDNLSLSNAKFVYLSNQSATVNTLNHNSVSGELITVKFHGPGTTTITNSGNIKLPNGVTSIIFQSGDTATFTPTELESGLMLVAHNRVTPVANKVTSLPTADVNQRGRIIRTEGGTGVADAVYICIKKADDTYDWAQLY</sequence>
<dbReference type="EMBL" id="MN043729">
    <property type="protein sequence ID" value="QDP42877.1"/>
    <property type="molecule type" value="Genomic_DNA"/>
</dbReference>